<evidence type="ECO:0000313" key="1">
    <source>
        <dbReference type="EMBL" id="VHO05641.1"/>
    </source>
</evidence>
<dbReference type="InterPro" id="IPR015919">
    <property type="entry name" value="Cadherin-like_sf"/>
</dbReference>
<accession>A0A486XUR7</accession>
<proteinExistence type="predicted"/>
<sequence length="135" mass="14646">MTTALPTQLREIGKPVFIQLPEFADIEGDNVRVSVKGLPAGLRFNRNTNQIQGTPAADAKGDFAIEVQARDNRGNRVSERFTLSLLDKDTLAAEQAAQATAWQVALQSTALTQPDMLPLAETNIKLASTLQSQLN</sequence>
<dbReference type="SUPFAM" id="SSF49313">
    <property type="entry name" value="Cadherin-like"/>
    <property type="match status" value="1"/>
</dbReference>
<dbReference type="GO" id="GO:0016020">
    <property type="term" value="C:membrane"/>
    <property type="evidence" value="ECO:0007669"/>
    <property type="project" value="InterPro"/>
</dbReference>
<protein>
    <submittedName>
        <fullName evidence="1">Uncharacterized protein</fullName>
    </submittedName>
</protein>
<dbReference type="AlphaFoldDB" id="A0A486XUR7"/>
<dbReference type="InterPro" id="IPR013783">
    <property type="entry name" value="Ig-like_fold"/>
</dbReference>
<organism evidence="1">
    <name type="scientific">Rheinheimera sp. BAL341</name>
    <dbReference type="NCBI Taxonomy" id="1708203"/>
    <lineage>
        <taxon>Bacteria</taxon>
        <taxon>Pseudomonadati</taxon>
        <taxon>Pseudomonadota</taxon>
        <taxon>Gammaproteobacteria</taxon>
        <taxon>Chromatiales</taxon>
        <taxon>Chromatiaceae</taxon>
        <taxon>Rheinheimera</taxon>
    </lineage>
</organism>
<reference evidence="1" key="1">
    <citation type="submission" date="2019-04" db="EMBL/GenBank/DDBJ databases">
        <authorList>
            <person name="Brambilla D."/>
        </authorList>
    </citation>
    <scope>NUCLEOTIDE SEQUENCE</scope>
    <source>
        <strain evidence="1">BAL1</strain>
    </source>
</reference>
<dbReference type="EMBL" id="CAAJGR010000133">
    <property type="protein sequence ID" value="VHO05641.1"/>
    <property type="molecule type" value="Genomic_DNA"/>
</dbReference>
<dbReference type="Pfam" id="PF05345">
    <property type="entry name" value="He_PIG"/>
    <property type="match status" value="1"/>
</dbReference>
<dbReference type="GO" id="GO:0005509">
    <property type="term" value="F:calcium ion binding"/>
    <property type="evidence" value="ECO:0007669"/>
    <property type="project" value="InterPro"/>
</dbReference>
<name>A0A486XUR7_9GAMM</name>
<gene>
    <name evidence="1" type="ORF">BAL341_2725</name>
</gene>
<dbReference type="Gene3D" id="2.60.40.10">
    <property type="entry name" value="Immunoglobulins"/>
    <property type="match status" value="1"/>
</dbReference>